<keyword evidence="1" id="KW-0645">Protease</keyword>
<proteinExistence type="predicted"/>
<dbReference type="InterPro" id="IPR009665">
    <property type="entry name" value="YyaC"/>
</dbReference>
<dbReference type="InterPro" id="IPR023430">
    <property type="entry name" value="Pept_HybD-like_dom_sf"/>
</dbReference>
<name>A0A974BI45_SEDHY</name>
<comment type="caution">
    <text evidence="1">The sequence shown here is derived from an EMBL/GenBank/DDBJ whole genome shotgun (WGS) entry which is preliminary data.</text>
</comment>
<accession>A0A974BI45</accession>
<dbReference type="SUPFAM" id="SSF53163">
    <property type="entry name" value="HybD-like"/>
    <property type="match status" value="1"/>
</dbReference>
<dbReference type="GO" id="GO:0008233">
    <property type="term" value="F:peptidase activity"/>
    <property type="evidence" value="ECO:0007669"/>
    <property type="project" value="UniProtKB-KW"/>
</dbReference>
<dbReference type="EMBL" id="JACBNQ010000002">
    <property type="protein sequence ID" value="NYB73286.1"/>
    <property type="molecule type" value="Genomic_DNA"/>
</dbReference>
<dbReference type="Pfam" id="PF06866">
    <property type="entry name" value="DUF1256"/>
    <property type="match status" value="1"/>
</dbReference>
<keyword evidence="1" id="KW-0378">Hydrolase</keyword>
<dbReference type="AlphaFoldDB" id="A0A974BI45"/>
<organism evidence="1 2">
    <name type="scientific">Sedimentibacter hydroxybenzoicus DSM 7310</name>
    <dbReference type="NCBI Taxonomy" id="1123245"/>
    <lineage>
        <taxon>Bacteria</taxon>
        <taxon>Bacillati</taxon>
        <taxon>Bacillota</taxon>
        <taxon>Tissierellia</taxon>
        <taxon>Sedimentibacter</taxon>
    </lineage>
</organism>
<evidence type="ECO:0000313" key="2">
    <source>
        <dbReference type="Proteomes" id="UP000611629"/>
    </source>
</evidence>
<evidence type="ECO:0000313" key="1">
    <source>
        <dbReference type="EMBL" id="NYB73286.1"/>
    </source>
</evidence>
<sequence length="184" mass="20225">MNPIEVHYKNSFASLKIGHYLSHQLNNSSAIVCIGTDKCIIDSLGPLTGTLLSKAGLDIDIYGTLEKPVHALNINEYIRIIKKKKYDKVFAIDACLSNKKNQGIIEVRDGPITPGKGIGKMLPEIGDVSIIGIVDSSDKDFHDLVQDTRLCFVYEMAEIISKGILTSLNINYNINELSEASISM</sequence>
<dbReference type="RefSeq" id="WP_179236968.1">
    <property type="nucleotide sequence ID" value="NZ_JACBNQ010000002.1"/>
</dbReference>
<dbReference type="GO" id="GO:0006508">
    <property type="term" value="P:proteolysis"/>
    <property type="evidence" value="ECO:0007669"/>
    <property type="project" value="UniProtKB-KW"/>
</dbReference>
<protein>
    <submittedName>
        <fullName evidence="1">Spore protease YyaC</fullName>
    </submittedName>
</protein>
<gene>
    <name evidence="1" type="primary">yyaC</name>
    <name evidence="1" type="ORF">HZF24_03940</name>
</gene>
<keyword evidence="2" id="KW-1185">Reference proteome</keyword>
<reference evidence="1" key="1">
    <citation type="submission" date="2020-07" db="EMBL/GenBank/DDBJ databases">
        <title>Genomic analysis of a strain of Sedimentibacter Hydroxybenzoicus DSM7310.</title>
        <authorList>
            <person name="Ma S."/>
        </authorList>
    </citation>
    <scope>NUCLEOTIDE SEQUENCE</scope>
    <source>
        <strain evidence="1">DSM 7310</strain>
    </source>
</reference>
<dbReference type="Proteomes" id="UP000611629">
    <property type="component" value="Unassembled WGS sequence"/>
</dbReference>
<dbReference type="NCBIfam" id="TIGR02841">
    <property type="entry name" value="spore_YyaC"/>
    <property type="match status" value="1"/>
</dbReference>